<feature type="region of interest" description="Disordered" evidence="2">
    <location>
        <begin position="115"/>
        <end position="145"/>
    </location>
</feature>
<organism evidence="4 5">
    <name type="scientific">Paenibacillus cremeus</name>
    <dbReference type="NCBI Taxonomy" id="2163881"/>
    <lineage>
        <taxon>Bacteria</taxon>
        <taxon>Bacillati</taxon>
        <taxon>Bacillota</taxon>
        <taxon>Bacilli</taxon>
        <taxon>Bacillales</taxon>
        <taxon>Paenibacillaceae</taxon>
        <taxon>Paenibacillus</taxon>
    </lineage>
</organism>
<evidence type="ECO:0000256" key="2">
    <source>
        <dbReference type="SAM" id="MobiDB-lite"/>
    </source>
</evidence>
<feature type="compositionally biased region" description="Polar residues" evidence="2">
    <location>
        <begin position="115"/>
        <end position="126"/>
    </location>
</feature>
<keyword evidence="1" id="KW-0862">Zinc</keyword>
<evidence type="ECO:0000313" key="5">
    <source>
        <dbReference type="Proteomes" id="UP000317036"/>
    </source>
</evidence>
<gene>
    <name evidence="4" type="ORF">FPZ49_06890</name>
</gene>
<dbReference type="OrthoDB" id="7593573at2"/>
<feature type="domain" description="SWIM-type" evidence="3">
    <location>
        <begin position="61"/>
        <end position="94"/>
    </location>
</feature>
<keyword evidence="1" id="KW-0479">Metal-binding</keyword>
<dbReference type="PROSITE" id="PS50966">
    <property type="entry name" value="ZF_SWIM"/>
    <property type="match status" value="1"/>
</dbReference>
<evidence type="ECO:0000259" key="3">
    <source>
        <dbReference type="PROSITE" id="PS50966"/>
    </source>
</evidence>
<comment type="caution">
    <text evidence="4">The sequence shown here is derived from an EMBL/GenBank/DDBJ whole genome shotgun (WGS) entry which is preliminary data.</text>
</comment>
<dbReference type="Proteomes" id="UP000317036">
    <property type="component" value="Unassembled WGS sequence"/>
</dbReference>
<dbReference type="InterPro" id="IPR007527">
    <property type="entry name" value="Znf_SWIM"/>
</dbReference>
<keyword evidence="1" id="KW-0863">Zinc-finger</keyword>
<sequence length="535" mass="63262">MLKLQIPKNRMNELIGHLRDDFNLARLERGWEYYHKGRVTDMELKHGVEVHALVRGGTKAFEVIIDLDDFSKSECSCSDGKRCQHMVAVVFKLYTSFARPELLLQQLRQAIMVKNRQQQAKQSGTRTAAEKRTERLEPPSQGDTPGVWQKFFDQQFYGFSLSQQSSIEMFHSAVKEKLTPYGEGWASPLRELYSLHLLLFIMRKIEQFYQDTKSSYLSYYIESGCKTVGRQCYDELMKLVPLLDADKLTQEYPEYWKETLAMIADTALSGKESPLSWPTVYRSVWWQMNDQPAWLTEERSRVLRLLETPDLMPRRKDALVMAAAHFSVIAGDDEGARQQMERLTKREAKDFFLYLHRCYEENAWDRMLAWLRWLLPAVQRAQQEELRQFCQYWMEAVQRQEEDAEWANVMVALLPRTYPFYTAYLMKAGRYKAWIDLQLSNRVSPLNLYSQDLQAVEKHDPTLVLPLYHQAVERTIAEKNRNAYKSATRFLKKLESLYKRLNRQHAWEDYIYRLAMKYARLRALQEELKKGKWIP</sequence>
<name>A0A559KFC0_9BACL</name>
<dbReference type="EMBL" id="VNJI01000006">
    <property type="protein sequence ID" value="TVY10817.1"/>
    <property type="molecule type" value="Genomic_DNA"/>
</dbReference>
<reference evidence="4 5" key="1">
    <citation type="submission" date="2019-07" db="EMBL/GenBank/DDBJ databases">
        <authorList>
            <person name="Kim J."/>
        </authorList>
    </citation>
    <scope>NUCLEOTIDE SEQUENCE [LARGE SCALE GENOMIC DNA]</scope>
    <source>
        <strain evidence="4 5">JC52</strain>
    </source>
</reference>
<proteinExistence type="predicted"/>
<dbReference type="GO" id="GO:0008270">
    <property type="term" value="F:zinc ion binding"/>
    <property type="evidence" value="ECO:0007669"/>
    <property type="project" value="UniProtKB-KW"/>
</dbReference>
<dbReference type="AlphaFoldDB" id="A0A559KFC0"/>
<evidence type="ECO:0000256" key="1">
    <source>
        <dbReference type="PROSITE-ProRule" id="PRU00325"/>
    </source>
</evidence>
<feature type="compositionally biased region" description="Basic and acidic residues" evidence="2">
    <location>
        <begin position="128"/>
        <end position="137"/>
    </location>
</feature>
<dbReference type="RefSeq" id="WP_144844861.1">
    <property type="nucleotide sequence ID" value="NZ_VNJI01000006.1"/>
</dbReference>
<accession>A0A559KFC0</accession>
<keyword evidence="5" id="KW-1185">Reference proteome</keyword>
<dbReference type="Pfam" id="PF04434">
    <property type="entry name" value="SWIM"/>
    <property type="match status" value="1"/>
</dbReference>
<protein>
    <recommendedName>
        <fullName evidence="3">SWIM-type domain-containing protein</fullName>
    </recommendedName>
</protein>
<evidence type="ECO:0000313" key="4">
    <source>
        <dbReference type="EMBL" id="TVY10817.1"/>
    </source>
</evidence>